<dbReference type="PROSITE" id="PS51892">
    <property type="entry name" value="SUBTILASE"/>
    <property type="match status" value="1"/>
</dbReference>
<organism evidence="10 11">
    <name type="scientific">Tumebacillus lacus</name>
    <dbReference type="NCBI Taxonomy" id="2995335"/>
    <lineage>
        <taxon>Bacteria</taxon>
        <taxon>Bacillati</taxon>
        <taxon>Bacillota</taxon>
        <taxon>Bacilli</taxon>
        <taxon>Bacillales</taxon>
        <taxon>Alicyclobacillaceae</taxon>
        <taxon>Tumebacillus</taxon>
    </lineage>
</organism>
<dbReference type="EMBL" id="JAPMLT010000001">
    <property type="protein sequence ID" value="MCX7568787.1"/>
    <property type="molecule type" value="Genomic_DNA"/>
</dbReference>
<dbReference type="InterPro" id="IPR036852">
    <property type="entry name" value="Peptidase_S8/S53_dom_sf"/>
</dbReference>
<evidence type="ECO:0000256" key="6">
    <source>
        <dbReference type="PROSITE-ProRule" id="PRU01240"/>
    </source>
</evidence>
<name>A0ABT3WVT2_9BACL</name>
<dbReference type="PROSITE" id="PS00137">
    <property type="entry name" value="SUBTILASE_HIS"/>
    <property type="match status" value="1"/>
</dbReference>
<dbReference type="PANTHER" id="PTHR43806:SF11">
    <property type="entry name" value="CEREVISIN-RELATED"/>
    <property type="match status" value="1"/>
</dbReference>
<feature type="signal peptide" evidence="8">
    <location>
        <begin position="1"/>
        <end position="22"/>
    </location>
</feature>
<evidence type="ECO:0000313" key="10">
    <source>
        <dbReference type="EMBL" id="MCX7568787.1"/>
    </source>
</evidence>
<keyword evidence="5 6" id="KW-0720">Serine protease</keyword>
<dbReference type="SUPFAM" id="SSF52743">
    <property type="entry name" value="Subtilisin-like"/>
    <property type="match status" value="1"/>
</dbReference>
<dbReference type="PRINTS" id="PR00723">
    <property type="entry name" value="SUBTILISIN"/>
</dbReference>
<feature type="domain" description="SLH" evidence="9">
    <location>
        <begin position="500"/>
        <end position="556"/>
    </location>
</feature>
<proteinExistence type="inferred from homology"/>
<dbReference type="Gene3D" id="3.40.50.200">
    <property type="entry name" value="Peptidase S8/S53 domain"/>
    <property type="match status" value="1"/>
</dbReference>
<comment type="caution">
    <text evidence="10">The sequence shown here is derived from an EMBL/GenBank/DDBJ whole genome shotgun (WGS) entry which is preliminary data.</text>
</comment>
<accession>A0ABT3WVT2</accession>
<evidence type="ECO:0000256" key="3">
    <source>
        <dbReference type="ARBA" id="ARBA00022723"/>
    </source>
</evidence>
<dbReference type="InterPro" id="IPR022398">
    <property type="entry name" value="Peptidase_S8_His-AS"/>
</dbReference>
<evidence type="ECO:0000256" key="7">
    <source>
        <dbReference type="RuleBase" id="RU003355"/>
    </source>
</evidence>
<evidence type="ECO:0000256" key="1">
    <source>
        <dbReference type="ARBA" id="ARBA00011073"/>
    </source>
</evidence>
<evidence type="ECO:0000256" key="2">
    <source>
        <dbReference type="ARBA" id="ARBA00022670"/>
    </source>
</evidence>
<feature type="chain" id="PRO_5047176267" evidence="8">
    <location>
        <begin position="23"/>
        <end position="556"/>
    </location>
</feature>
<dbReference type="InterPro" id="IPR023828">
    <property type="entry name" value="Peptidase_S8_Ser-AS"/>
</dbReference>
<protein>
    <submittedName>
        <fullName evidence="10">S8 family serine peptidase</fullName>
    </submittedName>
</protein>
<keyword evidence="8" id="KW-0732">Signal</keyword>
<reference evidence="10 11" key="1">
    <citation type="submission" date="2022-11" db="EMBL/GenBank/DDBJ databases">
        <title>Study of microbial diversity in lake waters.</title>
        <authorList>
            <person name="Zhang J."/>
        </authorList>
    </citation>
    <scope>NUCLEOTIDE SEQUENCE [LARGE SCALE GENOMIC DNA]</scope>
    <source>
        <strain evidence="10 11">DT12</strain>
    </source>
</reference>
<evidence type="ECO:0000256" key="8">
    <source>
        <dbReference type="SAM" id="SignalP"/>
    </source>
</evidence>
<keyword evidence="4 6" id="KW-0378">Hydrolase</keyword>
<feature type="active site" description="Charge relay system" evidence="6">
    <location>
        <position position="167"/>
    </location>
</feature>
<dbReference type="PROSITE" id="PS00138">
    <property type="entry name" value="SUBTILASE_SER"/>
    <property type="match status" value="1"/>
</dbReference>
<dbReference type="InterPro" id="IPR001119">
    <property type="entry name" value="SLH_dom"/>
</dbReference>
<feature type="active site" description="Charge relay system" evidence="6">
    <location>
        <position position="137"/>
    </location>
</feature>
<dbReference type="Pfam" id="PF00395">
    <property type="entry name" value="SLH"/>
    <property type="match status" value="3"/>
</dbReference>
<dbReference type="InterPro" id="IPR050131">
    <property type="entry name" value="Peptidase_S8_subtilisin-like"/>
</dbReference>
<evidence type="ECO:0000259" key="9">
    <source>
        <dbReference type="PROSITE" id="PS51272"/>
    </source>
</evidence>
<dbReference type="InterPro" id="IPR034202">
    <property type="entry name" value="Subtilisin_Carlsberg-like"/>
</dbReference>
<dbReference type="InterPro" id="IPR015500">
    <property type="entry name" value="Peptidase_S8_subtilisin-rel"/>
</dbReference>
<gene>
    <name evidence="10" type="ORF">OS242_02220</name>
</gene>
<dbReference type="PROSITE" id="PS51272">
    <property type="entry name" value="SLH"/>
    <property type="match status" value="3"/>
</dbReference>
<dbReference type="Proteomes" id="UP001208017">
    <property type="component" value="Unassembled WGS sequence"/>
</dbReference>
<feature type="domain" description="SLH" evidence="9">
    <location>
        <begin position="376"/>
        <end position="435"/>
    </location>
</feature>
<keyword evidence="11" id="KW-1185">Reference proteome</keyword>
<feature type="active site" description="Charge relay system" evidence="6">
    <location>
        <position position="325"/>
    </location>
</feature>
<dbReference type="InterPro" id="IPR023827">
    <property type="entry name" value="Peptidase_S8_Asp-AS"/>
</dbReference>
<dbReference type="PANTHER" id="PTHR43806">
    <property type="entry name" value="PEPTIDASE S8"/>
    <property type="match status" value="1"/>
</dbReference>
<evidence type="ECO:0000256" key="5">
    <source>
        <dbReference type="ARBA" id="ARBA00022825"/>
    </source>
</evidence>
<keyword evidence="3" id="KW-0479">Metal-binding</keyword>
<dbReference type="InterPro" id="IPR000209">
    <property type="entry name" value="Peptidase_S8/S53_dom"/>
</dbReference>
<sequence>MHKSIVLILTLALLCTSCGTRAAEPDTSARMRISQQTTPTGRYVILFKDRNDPALIQKSSGQLIDHVESPYLHMITALLPAAAIPVLRADQAVAAVEPDVVQEVKPQHVDWGHAKTLLPQANAAGLTGKGVKVAVLDTGISSHPDLVLAGGVSCVEYTSSYADDDGHGTHVAGIIAALNNGIGVVGVAPDAQLYAVKVLDQTGEGYTSDIVAGINWCITNGMNVINMSFGTYTGSYAMTMVLRQAVENGILCVAAGGNEGDPEGAGETVNYPGRYESVIAVAATDAYNRRAPFSASGSKIELSAPGVNVLSTYPGNDYAYMDGTSMAAPYVSGIIALWKERYPDATPARLRQILQGTALDLGAVGRDPYYGYGLVQSPVLFRDIAGHWAEPEIQSAYEHGWLRGTSLTTFTPNGSLTRAQAAVILSRALALPRLGGGSPFADIPAGHWARDEIERAYQNGVMQGLGPITFAPNAPVTRAQMAVMLSRILKLPADETLPNPYTDVFPGHWSYAAVLAVSAQNIFTGMTATTFAGGDVLTRAQCATLLNRIADRLPAN</sequence>
<evidence type="ECO:0000313" key="11">
    <source>
        <dbReference type="Proteomes" id="UP001208017"/>
    </source>
</evidence>
<dbReference type="PROSITE" id="PS00136">
    <property type="entry name" value="SUBTILASE_ASP"/>
    <property type="match status" value="1"/>
</dbReference>
<comment type="similarity">
    <text evidence="1 6 7">Belongs to the peptidase S8 family.</text>
</comment>
<dbReference type="CDD" id="cd07477">
    <property type="entry name" value="Peptidases_S8_Subtilisin_subset"/>
    <property type="match status" value="1"/>
</dbReference>
<feature type="domain" description="SLH" evidence="9">
    <location>
        <begin position="436"/>
        <end position="499"/>
    </location>
</feature>
<dbReference type="RefSeq" id="WP_267150025.1">
    <property type="nucleotide sequence ID" value="NZ_JAPMLT010000001.1"/>
</dbReference>
<evidence type="ECO:0000256" key="4">
    <source>
        <dbReference type="ARBA" id="ARBA00022801"/>
    </source>
</evidence>
<dbReference type="Pfam" id="PF00082">
    <property type="entry name" value="Peptidase_S8"/>
    <property type="match status" value="1"/>
</dbReference>
<keyword evidence="2 6" id="KW-0645">Protease</keyword>